<evidence type="ECO:0000256" key="5">
    <source>
        <dbReference type="SAM" id="SignalP"/>
    </source>
</evidence>
<dbReference type="EMBL" id="JAPKHW010000060">
    <property type="protein sequence ID" value="MCX4151670.1"/>
    <property type="molecule type" value="Genomic_DNA"/>
</dbReference>
<evidence type="ECO:0000256" key="2">
    <source>
        <dbReference type="ARBA" id="ARBA00023008"/>
    </source>
</evidence>
<sequence>MSKLPTDRSMYIARGVLSVLLALALVACDDHAGSPSTPPRFVSSDITGVRWGRDFHLIDHTGKPRSLADFRGKVVMLFFGYTHCPDQCPTTMAEIAGVRGKLGENGHRVQGLFVTVDPRRDTPQVLAQYVSAFDPSFLGLYGDENSTAAVASEFKFYYRAQKADAHGNYSVDHGSAIYVFDPTGHLRLLMSPGTSIDAMAADVGRLLKE</sequence>
<feature type="signal peptide" evidence="5">
    <location>
        <begin position="1"/>
        <end position="32"/>
    </location>
</feature>
<evidence type="ECO:0000313" key="7">
    <source>
        <dbReference type="EMBL" id="MCX4151670.1"/>
    </source>
</evidence>
<keyword evidence="2 3" id="KW-0186">Copper</keyword>
<evidence type="ECO:0000256" key="1">
    <source>
        <dbReference type="ARBA" id="ARBA00010996"/>
    </source>
</evidence>
<dbReference type="PROSITE" id="PS51352">
    <property type="entry name" value="THIOREDOXIN_2"/>
    <property type="match status" value="1"/>
</dbReference>
<gene>
    <name evidence="8" type="ORF">NIE36_40880</name>
    <name evidence="7" type="ORF">OSB80_40980</name>
</gene>
<dbReference type="FunFam" id="3.40.30.10:FF:000013">
    <property type="entry name" value="Blast:Protein SCO1 homolog, mitochondrial"/>
    <property type="match status" value="1"/>
</dbReference>
<dbReference type="InterPro" id="IPR003782">
    <property type="entry name" value="SCO1/SenC"/>
</dbReference>
<reference evidence="8" key="1">
    <citation type="submission" date="2022-06" db="EMBL/GenBank/DDBJ databases">
        <title>PHB producers.</title>
        <authorList>
            <person name="Besaury L."/>
        </authorList>
    </citation>
    <scope>NUCLEOTIDE SEQUENCE</scope>
    <source>
        <strain evidence="8 9">SEWS6</strain>
    </source>
</reference>
<evidence type="ECO:0000313" key="9">
    <source>
        <dbReference type="Proteomes" id="UP001209412"/>
    </source>
</evidence>
<dbReference type="SUPFAM" id="SSF52833">
    <property type="entry name" value="Thioredoxin-like"/>
    <property type="match status" value="1"/>
</dbReference>
<feature type="binding site" evidence="3">
    <location>
        <position position="88"/>
    </location>
    <ligand>
        <name>Cu cation</name>
        <dbReference type="ChEBI" id="CHEBI:23378"/>
    </ligand>
</feature>
<dbReference type="Gene3D" id="3.40.30.10">
    <property type="entry name" value="Glutaredoxin"/>
    <property type="match status" value="1"/>
</dbReference>
<evidence type="ECO:0000313" key="10">
    <source>
        <dbReference type="Proteomes" id="UP001242288"/>
    </source>
</evidence>
<comment type="similarity">
    <text evidence="1">Belongs to the SCO1/2 family.</text>
</comment>
<dbReference type="PANTHER" id="PTHR12151:SF25">
    <property type="entry name" value="LINALOOL DEHYDRATASE_ISOMERASE DOMAIN-CONTAINING PROTEIN"/>
    <property type="match status" value="1"/>
</dbReference>
<evidence type="ECO:0000256" key="4">
    <source>
        <dbReference type="PIRSR" id="PIRSR603782-2"/>
    </source>
</evidence>
<accession>A0AAP5F1L8</accession>
<dbReference type="EMBL" id="JAMXWF010000060">
    <property type="protein sequence ID" value="MDQ6413482.1"/>
    <property type="molecule type" value="Genomic_DNA"/>
</dbReference>
<feature type="chain" id="PRO_5042882894" evidence="5">
    <location>
        <begin position="33"/>
        <end position="209"/>
    </location>
</feature>
<protein>
    <submittedName>
        <fullName evidence="8">SCO family protein</fullName>
    </submittedName>
</protein>
<dbReference type="GO" id="GO:0046872">
    <property type="term" value="F:metal ion binding"/>
    <property type="evidence" value="ECO:0007669"/>
    <property type="project" value="UniProtKB-KW"/>
</dbReference>
<dbReference type="CDD" id="cd02968">
    <property type="entry name" value="SCO"/>
    <property type="match status" value="1"/>
</dbReference>
<dbReference type="PANTHER" id="PTHR12151">
    <property type="entry name" value="ELECTRON TRANSPORT PROTIN SCO1/SENC FAMILY MEMBER"/>
    <property type="match status" value="1"/>
</dbReference>
<keyword evidence="3" id="KW-0479">Metal-binding</keyword>
<feature type="binding site" evidence="3">
    <location>
        <position position="173"/>
    </location>
    <ligand>
        <name>Cu cation</name>
        <dbReference type="ChEBI" id="CHEBI:23378"/>
    </ligand>
</feature>
<dbReference type="InterPro" id="IPR013766">
    <property type="entry name" value="Thioredoxin_domain"/>
</dbReference>
<organism evidence="8 10">
    <name type="scientific">Paraburkholderia madseniana</name>
    <dbReference type="NCBI Taxonomy" id="2599607"/>
    <lineage>
        <taxon>Bacteria</taxon>
        <taxon>Pseudomonadati</taxon>
        <taxon>Pseudomonadota</taxon>
        <taxon>Betaproteobacteria</taxon>
        <taxon>Burkholderiales</taxon>
        <taxon>Burkholderiaceae</taxon>
        <taxon>Paraburkholderia</taxon>
    </lineage>
</organism>
<feature type="disulfide bond" description="Redox-active" evidence="4">
    <location>
        <begin position="84"/>
        <end position="88"/>
    </location>
</feature>
<keyword evidence="9" id="KW-1185">Reference proteome</keyword>
<dbReference type="AlphaFoldDB" id="A0AAP5F1L8"/>
<evidence type="ECO:0000259" key="6">
    <source>
        <dbReference type="PROSITE" id="PS51352"/>
    </source>
</evidence>
<dbReference type="Proteomes" id="UP001209412">
    <property type="component" value="Unassembled WGS sequence"/>
</dbReference>
<dbReference type="InterPro" id="IPR036249">
    <property type="entry name" value="Thioredoxin-like_sf"/>
</dbReference>
<proteinExistence type="inferred from homology"/>
<keyword evidence="5" id="KW-0732">Signal</keyword>
<dbReference type="PROSITE" id="PS51257">
    <property type="entry name" value="PROKAR_LIPOPROTEIN"/>
    <property type="match status" value="1"/>
</dbReference>
<comment type="caution">
    <text evidence="8">The sequence shown here is derived from an EMBL/GenBank/DDBJ whole genome shotgun (WGS) entry which is preliminary data.</text>
</comment>
<feature type="domain" description="Thioredoxin" evidence="6">
    <location>
        <begin position="32"/>
        <end position="208"/>
    </location>
</feature>
<keyword evidence="4" id="KW-1015">Disulfide bond</keyword>
<feature type="binding site" evidence="3">
    <location>
        <position position="84"/>
    </location>
    <ligand>
        <name>Cu cation</name>
        <dbReference type="ChEBI" id="CHEBI:23378"/>
    </ligand>
</feature>
<name>A0AAP5F1L8_9BURK</name>
<evidence type="ECO:0000313" key="8">
    <source>
        <dbReference type="EMBL" id="MDQ6413482.1"/>
    </source>
</evidence>
<dbReference type="Proteomes" id="UP001242288">
    <property type="component" value="Unassembled WGS sequence"/>
</dbReference>
<dbReference type="Pfam" id="PF02630">
    <property type="entry name" value="SCO1-SenC"/>
    <property type="match status" value="1"/>
</dbReference>
<dbReference type="RefSeq" id="WP_266242199.1">
    <property type="nucleotide sequence ID" value="NZ_JAMXWF010000060.1"/>
</dbReference>
<evidence type="ECO:0000256" key="3">
    <source>
        <dbReference type="PIRSR" id="PIRSR603782-1"/>
    </source>
</evidence>